<feature type="transmembrane region" description="Helical" evidence="7">
    <location>
        <begin position="48"/>
        <end position="67"/>
    </location>
</feature>
<dbReference type="SUPFAM" id="SSF103473">
    <property type="entry name" value="MFS general substrate transporter"/>
    <property type="match status" value="1"/>
</dbReference>
<evidence type="ECO:0000256" key="1">
    <source>
        <dbReference type="ARBA" id="ARBA00004651"/>
    </source>
</evidence>
<dbReference type="Proteomes" id="UP001597351">
    <property type="component" value="Unassembled WGS sequence"/>
</dbReference>
<dbReference type="RefSeq" id="WP_343918389.1">
    <property type="nucleotide sequence ID" value="NZ_BAAAJT010000002.1"/>
</dbReference>
<feature type="transmembrane region" description="Helical" evidence="7">
    <location>
        <begin position="137"/>
        <end position="155"/>
    </location>
</feature>
<dbReference type="Gene3D" id="1.20.1250.20">
    <property type="entry name" value="MFS general substrate transporter like domains"/>
    <property type="match status" value="1"/>
</dbReference>
<feature type="transmembrane region" description="Helical" evidence="7">
    <location>
        <begin position="229"/>
        <end position="247"/>
    </location>
</feature>
<evidence type="ECO:0000256" key="7">
    <source>
        <dbReference type="SAM" id="Phobius"/>
    </source>
</evidence>
<dbReference type="InterPro" id="IPR036259">
    <property type="entry name" value="MFS_trans_sf"/>
</dbReference>
<feature type="transmembrane region" description="Helical" evidence="7">
    <location>
        <begin position="331"/>
        <end position="351"/>
    </location>
</feature>
<keyword evidence="2" id="KW-0813">Transport</keyword>
<organism evidence="9 10">
    <name type="scientific">Nocardioides aestuarii</name>
    <dbReference type="NCBI Taxonomy" id="252231"/>
    <lineage>
        <taxon>Bacteria</taxon>
        <taxon>Bacillati</taxon>
        <taxon>Actinomycetota</taxon>
        <taxon>Actinomycetes</taxon>
        <taxon>Propionibacteriales</taxon>
        <taxon>Nocardioidaceae</taxon>
        <taxon>Nocardioides</taxon>
    </lineage>
</organism>
<feature type="transmembrane region" description="Helical" evidence="7">
    <location>
        <begin position="12"/>
        <end position="33"/>
    </location>
</feature>
<feature type="domain" description="Major facilitator superfamily (MFS) profile" evidence="8">
    <location>
        <begin position="7"/>
        <end position="456"/>
    </location>
</feature>
<evidence type="ECO:0000256" key="2">
    <source>
        <dbReference type="ARBA" id="ARBA00022448"/>
    </source>
</evidence>
<protein>
    <submittedName>
        <fullName evidence="9">MFS transporter</fullName>
    </submittedName>
</protein>
<feature type="transmembrane region" description="Helical" evidence="7">
    <location>
        <begin position="167"/>
        <end position="186"/>
    </location>
</feature>
<proteinExistence type="predicted"/>
<name>A0ABW4TPH0_9ACTN</name>
<feature type="transmembrane region" description="Helical" evidence="7">
    <location>
        <begin position="79"/>
        <end position="98"/>
    </location>
</feature>
<dbReference type="InterPro" id="IPR020846">
    <property type="entry name" value="MFS_dom"/>
</dbReference>
<comment type="subcellular location">
    <subcellularLocation>
        <location evidence="1">Cell membrane</location>
        <topology evidence="1">Multi-pass membrane protein</topology>
    </subcellularLocation>
</comment>
<keyword evidence="10" id="KW-1185">Reference proteome</keyword>
<feature type="transmembrane region" description="Helical" evidence="7">
    <location>
        <begin position="198"/>
        <end position="217"/>
    </location>
</feature>
<evidence type="ECO:0000256" key="3">
    <source>
        <dbReference type="ARBA" id="ARBA00022692"/>
    </source>
</evidence>
<feature type="transmembrane region" description="Helical" evidence="7">
    <location>
        <begin position="357"/>
        <end position="381"/>
    </location>
</feature>
<evidence type="ECO:0000256" key="4">
    <source>
        <dbReference type="ARBA" id="ARBA00022989"/>
    </source>
</evidence>
<dbReference type="EMBL" id="JBHUGD010000003">
    <property type="protein sequence ID" value="MFD1947363.1"/>
    <property type="molecule type" value="Genomic_DNA"/>
</dbReference>
<comment type="caution">
    <text evidence="9">The sequence shown here is derived from an EMBL/GenBank/DDBJ whole genome shotgun (WGS) entry which is preliminary data.</text>
</comment>
<dbReference type="InterPro" id="IPR011701">
    <property type="entry name" value="MFS"/>
</dbReference>
<feature type="transmembrane region" description="Helical" evidence="7">
    <location>
        <begin position="304"/>
        <end position="324"/>
    </location>
</feature>
<evidence type="ECO:0000313" key="10">
    <source>
        <dbReference type="Proteomes" id="UP001597351"/>
    </source>
</evidence>
<keyword evidence="4 7" id="KW-1133">Transmembrane helix</keyword>
<feature type="transmembrane region" description="Helical" evidence="7">
    <location>
        <begin position="393"/>
        <end position="417"/>
    </location>
</feature>
<feature type="region of interest" description="Disordered" evidence="6">
    <location>
        <begin position="474"/>
        <end position="496"/>
    </location>
</feature>
<accession>A0ABW4TPH0</accession>
<evidence type="ECO:0000256" key="5">
    <source>
        <dbReference type="ARBA" id="ARBA00023136"/>
    </source>
</evidence>
<evidence type="ECO:0000256" key="6">
    <source>
        <dbReference type="SAM" id="MobiDB-lite"/>
    </source>
</evidence>
<evidence type="ECO:0000313" key="9">
    <source>
        <dbReference type="EMBL" id="MFD1947363.1"/>
    </source>
</evidence>
<feature type="transmembrane region" description="Helical" evidence="7">
    <location>
        <begin position="429"/>
        <end position="450"/>
    </location>
</feature>
<dbReference type="PANTHER" id="PTHR42718">
    <property type="entry name" value="MAJOR FACILITATOR SUPERFAMILY MULTIDRUG TRANSPORTER MFSC"/>
    <property type="match status" value="1"/>
</dbReference>
<dbReference type="PROSITE" id="PS50850">
    <property type="entry name" value="MFS"/>
    <property type="match status" value="1"/>
</dbReference>
<dbReference type="Pfam" id="PF07690">
    <property type="entry name" value="MFS_1"/>
    <property type="match status" value="1"/>
</dbReference>
<dbReference type="PANTHER" id="PTHR42718:SF9">
    <property type="entry name" value="MAJOR FACILITATOR SUPERFAMILY MULTIDRUG TRANSPORTER MFSC"/>
    <property type="match status" value="1"/>
</dbReference>
<reference evidence="10" key="1">
    <citation type="journal article" date="2019" name="Int. J. Syst. Evol. Microbiol.">
        <title>The Global Catalogue of Microorganisms (GCM) 10K type strain sequencing project: providing services to taxonomists for standard genome sequencing and annotation.</title>
        <authorList>
            <consortium name="The Broad Institute Genomics Platform"/>
            <consortium name="The Broad Institute Genome Sequencing Center for Infectious Disease"/>
            <person name="Wu L."/>
            <person name="Ma J."/>
        </authorList>
    </citation>
    <scope>NUCLEOTIDE SEQUENCE [LARGE SCALE GENOMIC DNA]</scope>
    <source>
        <strain evidence="10">CGMCC 1.12477</strain>
    </source>
</reference>
<evidence type="ECO:0000259" key="8">
    <source>
        <dbReference type="PROSITE" id="PS50850"/>
    </source>
</evidence>
<keyword evidence="5 7" id="KW-0472">Membrane</keyword>
<feature type="transmembrane region" description="Helical" evidence="7">
    <location>
        <begin position="267"/>
        <end position="284"/>
    </location>
</feature>
<keyword evidence="3 7" id="KW-0812">Transmembrane</keyword>
<sequence length="496" mass="50363">MGQSLRGRYGLVAALALLGLGPYVVLSTALFPLEDVLTKDLAASPRSLQLAAGLGNAAYALGVVAAAQAAQRFGQRRLFLAYQAAFVVGTVVAAYAAGEVAWTLGRIVQGAAAGGMLISSLPPLVTRYGARRLPQTVVIIDVGLFGMITLGPIIGGELAVTGAWRGFLLATAGIAAVGWVVAFVGYPELDPADPDLPVDTAALSLAATAVVGMFFAMSWLSGSSLTDPVVLVPLAAGVVALLALLVVERRKDDALIPVSRLVTQVPVTGVTVAMLGGALFVTLFELAQTWLVEVGGNAPDEAGWLWWPMPVGLGVAAVTFGLLFTTRFVPVLANAGLLALGGAAATLLAVTTANQGWLVPLVALLLGFGAGATVSPGLLMTGLAMPSTSLGRAFALVQLLRSTATFGVAPVVLYLALSSSDLAAGLRGGFLGMLVLAGSAVVVALLVPALSGARLRTPDLEAWLDGGQALPSPTTAVHVRPGVDDEDAEPLLSPGD</sequence>
<gene>
    <name evidence="9" type="ORF">ACFSDE_11230</name>
</gene>